<name>A0ABP7NB01_9BACT</name>
<dbReference type="Gene3D" id="3.40.50.1820">
    <property type="entry name" value="alpha/beta hydrolase"/>
    <property type="match status" value="1"/>
</dbReference>
<dbReference type="PANTHER" id="PTHR42881:SF2">
    <property type="entry name" value="PROLYL ENDOPEPTIDASE"/>
    <property type="match status" value="1"/>
</dbReference>
<dbReference type="EMBL" id="BAABDH010000040">
    <property type="protein sequence ID" value="GAA3939307.1"/>
    <property type="molecule type" value="Genomic_DNA"/>
</dbReference>
<dbReference type="PANTHER" id="PTHR42881">
    <property type="entry name" value="PROLYL ENDOPEPTIDASE"/>
    <property type="match status" value="1"/>
</dbReference>
<dbReference type="Pfam" id="PF00326">
    <property type="entry name" value="Peptidase_S9"/>
    <property type="match status" value="1"/>
</dbReference>
<dbReference type="InterPro" id="IPR029058">
    <property type="entry name" value="AB_hydrolase_fold"/>
</dbReference>
<accession>A0ABP7NB01</accession>
<organism evidence="2 3">
    <name type="scientific">Hymenobacter algoricola</name>
    <dbReference type="NCBI Taxonomy" id="486267"/>
    <lineage>
        <taxon>Bacteria</taxon>
        <taxon>Pseudomonadati</taxon>
        <taxon>Bacteroidota</taxon>
        <taxon>Cytophagia</taxon>
        <taxon>Cytophagales</taxon>
        <taxon>Hymenobacteraceae</taxon>
        <taxon>Hymenobacter</taxon>
    </lineage>
</organism>
<dbReference type="InterPro" id="IPR051167">
    <property type="entry name" value="Prolyl_oligopep/macrocyclase"/>
</dbReference>
<dbReference type="SUPFAM" id="SSF53474">
    <property type="entry name" value="alpha/beta-Hydrolases"/>
    <property type="match status" value="1"/>
</dbReference>
<dbReference type="InterPro" id="IPR001375">
    <property type="entry name" value="Peptidase_S9_cat"/>
</dbReference>
<evidence type="ECO:0000313" key="2">
    <source>
        <dbReference type="EMBL" id="GAA3939307.1"/>
    </source>
</evidence>
<proteinExistence type="predicted"/>
<feature type="domain" description="Peptidase S9 prolyl oligopeptidase catalytic" evidence="1">
    <location>
        <begin position="2"/>
        <end position="156"/>
    </location>
</feature>
<reference evidence="3" key="1">
    <citation type="journal article" date="2019" name="Int. J. Syst. Evol. Microbiol.">
        <title>The Global Catalogue of Microorganisms (GCM) 10K type strain sequencing project: providing services to taxonomists for standard genome sequencing and annotation.</title>
        <authorList>
            <consortium name="The Broad Institute Genomics Platform"/>
            <consortium name="The Broad Institute Genome Sequencing Center for Infectious Disease"/>
            <person name="Wu L."/>
            <person name="Ma J."/>
        </authorList>
    </citation>
    <scope>NUCLEOTIDE SEQUENCE [LARGE SCALE GENOMIC DNA]</scope>
    <source>
        <strain evidence="3">JCM 17214</strain>
    </source>
</reference>
<keyword evidence="3" id="KW-1185">Reference proteome</keyword>
<dbReference type="Proteomes" id="UP001499909">
    <property type="component" value="Unassembled WGS sequence"/>
</dbReference>
<comment type="caution">
    <text evidence="2">The sequence shown here is derived from an EMBL/GenBank/DDBJ whole genome shotgun (WGS) entry which is preliminary data.</text>
</comment>
<evidence type="ECO:0000313" key="3">
    <source>
        <dbReference type="Proteomes" id="UP001499909"/>
    </source>
</evidence>
<protein>
    <recommendedName>
        <fullName evidence="1">Peptidase S9 prolyl oligopeptidase catalytic domain-containing protein</fullName>
    </recommendedName>
</protein>
<gene>
    <name evidence="2" type="ORF">GCM10022406_24310</name>
</gene>
<evidence type="ECO:0000259" key="1">
    <source>
        <dbReference type="Pfam" id="PF00326"/>
    </source>
</evidence>
<sequence>MKNQYTGPGKIAINGGSAGGILIGRAMTERPDLFAVAMPEVGCLNAVRMENSPNGPVNVPEFGTVQQEEECKGLLEMDAYLHLTPDTKYPATLVTAGMNDPRVIAWQPAKFSARLQASTTSGKPVLLFTDYEAGHGIGDSKQKQFETMADLLSFGLWQTGVPAFQPKIASLR</sequence>